<dbReference type="WBParaSite" id="ACRNAN_Path_1293.g5059.t1">
    <property type="protein sequence ID" value="ACRNAN_Path_1293.g5059.t1"/>
    <property type="gene ID" value="ACRNAN_Path_1293.g5059"/>
</dbReference>
<name>A0A914BYG2_9BILA</name>
<sequence length="245" mass="27538">MIPELISREHSRQARLRAEHFTTYQKALERDNFQSVLEAYHCVNKTDPTCPNINRATLTPPGPTVKTTIPPVKTTIPPVKTTIPPEKNTGATEENTEATEENTGSTKENTENSTPESLGSTKKAFDEYEEQKEEKKEAYEKLKEEDLYIPAFMSDDSENDIIASFLKFIYVRKFLVISTVISDSGRDPLFWGIRTQETQTVPKATWIPFGSQAKGPVPKNPGSTGSWIRWGGIMNPLEPSQKAIF</sequence>
<proteinExistence type="predicted"/>
<feature type="region of interest" description="Disordered" evidence="1">
    <location>
        <begin position="53"/>
        <end position="132"/>
    </location>
</feature>
<accession>A0A914BYG2</accession>
<reference evidence="3" key="1">
    <citation type="submission" date="2022-11" db="UniProtKB">
        <authorList>
            <consortium name="WormBaseParasite"/>
        </authorList>
    </citation>
    <scope>IDENTIFICATION</scope>
</reference>
<evidence type="ECO:0000313" key="3">
    <source>
        <dbReference type="WBParaSite" id="ACRNAN_Path_1293.g5059.t1"/>
    </source>
</evidence>
<keyword evidence="2" id="KW-1185">Reference proteome</keyword>
<feature type="compositionally biased region" description="Low complexity" evidence="1">
    <location>
        <begin position="64"/>
        <end position="93"/>
    </location>
</feature>
<feature type="compositionally biased region" description="Polar residues" evidence="1">
    <location>
        <begin position="105"/>
        <end position="120"/>
    </location>
</feature>
<protein>
    <submittedName>
        <fullName evidence="3">Uncharacterized protein</fullName>
    </submittedName>
</protein>
<evidence type="ECO:0000313" key="2">
    <source>
        <dbReference type="Proteomes" id="UP000887540"/>
    </source>
</evidence>
<evidence type="ECO:0000256" key="1">
    <source>
        <dbReference type="SAM" id="MobiDB-lite"/>
    </source>
</evidence>
<organism evidence="2 3">
    <name type="scientific">Acrobeloides nanus</name>
    <dbReference type="NCBI Taxonomy" id="290746"/>
    <lineage>
        <taxon>Eukaryota</taxon>
        <taxon>Metazoa</taxon>
        <taxon>Ecdysozoa</taxon>
        <taxon>Nematoda</taxon>
        <taxon>Chromadorea</taxon>
        <taxon>Rhabditida</taxon>
        <taxon>Tylenchina</taxon>
        <taxon>Cephalobomorpha</taxon>
        <taxon>Cephaloboidea</taxon>
        <taxon>Cephalobidae</taxon>
        <taxon>Acrobeloides</taxon>
    </lineage>
</organism>
<dbReference type="AlphaFoldDB" id="A0A914BYG2"/>
<dbReference type="Proteomes" id="UP000887540">
    <property type="component" value="Unplaced"/>
</dbReference>